<dbReference type="OrthoDB" id="9788208at2"/>
<dbReference type="EMBL" id="FNJM01000002">
    <property type="protein sequence ID" value="SDP07327.1"/>
    <property type="molecule type" value="Genomic_DNA"/>
</dbReference>
<reference evidence="1 2" key="1">
    <citation type="submission" date="2016-10" db="EMBL/GenBank/DDBJ databases">
        <authorList>
            <person name="de Groot N.N."/>
        </authorList>
    </citation>
    <scope>NUCLEOTIDE SEQUENCE [LARGE SCALE GENOMIC DNA]</scope>
    <source>
        <strain evidence="1 2">DSM 12272</strain>
    </source>
</reference>
<dbReference type="STRING" id="94869.SAMN04488529_10233"/>
<proteinExistence type="predicted"/>
<evidence type="ECO:0008006" key="3">
    <source>
        <dbReference type="Google" id="ProtNLM"/>
    </source>
</evidence>
<evidence type="ECO:0000313" key="1">
    <source>
        <dbReference type="EMBL" id="SDP07327.1"/>
    </source>
</evidence>
<dbReference type="AlphaFoldDB" id="A0A1H0PQC5"/>
<organism evidence="1 2">
    <name type="scientific">Clostridium gasigenes</name>
    <dbReference type="NCBI Taxonomy" id="94869"/>
    <lineage>
        <taxon>Bacteria</taxon>
        <taxon>Bacillati</taxon>
        <taxon>Bacillota</taxon>
        <taxon>Clostridia</taxon>
        <taxon>Eubacteriales</taxon>
        <taxon>Clostridiaceae</taxon>
        <taxon>Clostridium</taxon>
    </lineage>
</organism>
<sequence length="243" mass="28721">MKCDFSFEHYNEIITKIKEAGYKSGFLKEKINGKQIIIRHDVDLDLDAALQMAKIEANRGVIACYFIWINSPFYNVFEDRYTKIINEIISLGHEVGLHFDETCHECKTIDDMLFCIEKECGILNTHLDIDIESVSFHRPSEIVLNSDLKLGKYINTYSQKFFKQFKYISDSKGLWREDCMCKLLKDIDNEKIQFLTHPIWWKEKSLNNQDRLKEFLGFKLRKMNNDIAGNIKSYEKKDFKITE</sequence>
<evidence type="ECO:0000313" key="2">
    <source>
        <dbReference type="Proteomes" id="UP000198597"/>
    </source>
</evidence>
<keyword evidence="2" id="KW-1185">Reference proteome</keyword>
<dbReference type="RefSeq" id="WP_089966611.1">
    <property type="nucleotide sequence ID" value="NZ_FNJM01000002.1"/>
</dbReference>
<gene>
    <name evidence="1" type="ORF">SAMN04488529_10233</name>
</gene>
<accession>A0A1H0PQC5</accession>
<protein>
    <recommendedName>
        <fullName evidence="3">Polysaccharide deacetylase</fullName>
    </recommendedName>
</protein>
<name>A0A1H0PQC5_9CLOT</name>
<dbReference type="Proteomes" id="UP000198597">
    <property type="component" value="Unassembled WGS sequence"/>
</dbReference>